<dbReference type="RefSeq" id="WP_012787254.1">
    <property type="nucleotide sequence ID" value="NC_013131.1"/>
</dbReference>
<gene>
    <name evidence="1" type="ordered locus">Caci_3052</name>
</gene>
<keyword evidence="2" id="KW-1185">Reference proteome</keyword>
<dbReference type="HOGENOM" id="CLU_2647859_0_0_11"/>
<evidence type="ECO:0000313" key="1">
    <source>
        <dbReference type="EMBL" id="ACU71961.1"/>
    </source>
</evidence>
<organism evidence="1 2">
    <name type="scientific">Catenulispora acidiphila (strain DSM 44928 / JCM 14897 / NBRC 102108 / NRRL B-24433 / ID139908)</name>
    <dbReference type="NCBI Taxonomy" id="479433"/>
    <lineage>
        <taxon>Bacteria</taxon>
        <taxon>Bacillati</taxon>
        <taxon>Actinomycetota</taxon>
        <taxon>Actinomycetes</taxon>
        <taxon>Catenulisporales</taxon>
        <taxon>Catenulisporaceae</taxon>
        <taxon>Catenulispora</taxon>
    </lineage>
</organism>
<protein>
    <submittedName>
        <fullName evidence="1">Uncharacterized protein</fullName>
    </submittedName>
</protein>
<reference evidence="1 2" key="1">
    <citation type="journal article" date="2009" name="Stand. Genomic Sci.">
        <title>Complete genome sequence of Catenulispora acidiphila type strain (ID 139908).</title>
        <authorList>
            <person name="Copeland A."/>
            <person name="Lapidus A."/>
            <person name="Glavina Del Rio T."/>
            <person name="Nolan M."/>
            <person name="Lucas S."/>
            <person name="Chen F."/>
            <person name="Tice H."/>
            <person name="Cheng J.F."/>
            <person name="Bruce D."/>
            <person name="Goodwin L."/>
            <person name="Pitluck S."/>
            <person name="Mikhailova N."/>
            <person name="Pati A."/>
            <person name="Ivanova N."/>
            <person name="Mavromatis K."/>
            <person name="Chen A."/>
            <person name="Palaniappan K."/>
            <person name="Chain P."/>
            <person name="Land M."/>
            <person name="Hauser L."/>
            <person name="Chang Y.J."/>
            <person name="Jeffries C.D."/>
            <person name="Chertkov O."/>
            <person name="Brettin T."/>
            <person name="Detter J.C."/>
            <person name="Han C."/>
            <person name="Ali Z."/>
            <person name="Tindall B.J."/>
            <person name="Goker M."/>
            <person name="Bristow J."/>
            <person name="Eisen J.A."/>
            <person name="Markowitz V."/>
            <person name="Hugenholtz P."/>
            <person name="Kyrpides N.C."/>
            <person name="Klenk H.P."/>
        </authorList>
    </citation>
    <scope>NUCLEOTIDE SEQUENCE [LARGE SCALE GENOMIC DNA]</scope>
    <source>
        <strain evidence="2">DSM 44928 / JCM 14897 / NBRC 102108 / NRRL B-24433 / ID139908</strain>
    </source>
</reference>
<sequence>MNEKYEHILTLLDAQITASKRNLAQFKRDGWTECAEEEQEHLTEWELLYDAVDQGLLDAAKADFGAVLLAIAGVPA</sequence>
<proteinExistence type="predicted"/>
<dbReference type="Proteomes" id="UP000000851">
    <property type="component" value="Chromosome"/>
</dbReference>
<dbReference type="InParanoid" id="C7Q4J2"/>
<dbReference type="EMBL" id="CP001700">
    <property type="protein sequence ID" value="ACU71961.1"/>
    <property type="molecule type" value="Genomic_DNA"/>
</dbReference>
<dbReference type="STRING" id="479433.Caci_3052"/>
<dbReference type="KEGG" id="cai:Caci_3052"/>
<dbReference type="AlphaFoldDB" id="C7Q4J2"/>
<name>C7Q4J2_CATAD</name>
<accession>C7Q4J2</accession>
<evidence type="ECO:0000313" key="2">
    <source>
        <dbReference type="Proteomes" id="UP000000851"/>
    </source>
</evidence>